<proteinExistence type="predicted"/>
<organism evidence="1 2">
    <name type="scientific">Candidatus Limenecus avicola</name>
    <dbReference type="NCBI Taxonomy" id="2840847"/>
    <lineage>
        <taxon>Bacteria</taxon>
        <taxon>Bacillati</taxon>
        <taxon>Bacillota</taxon>
        <taxon>Clostridia</taxon>
        <taxon>Eubacteriales</taxon>
        <taxon>Clostridiaceae</taxon>
        <taxon>Clostridiaceae incertae sedis</taxon>
        <taxon>Candidatus Limenecus</taxon>
    </lineage>
</organism>
<dbReference type="EMBL" id="DVOD01000068">
    <property type="protein sequence ID" value="HIU93320.1"/>
    <property type="molecule type" value="Genomic_DNA"/>
</dbReference>
<reference evidence="1" key="2">
    <citation type="journal article" date="2021" name="PeerJ">
        <title>Extensive microbial diversity within the chicken gut microbiome revealed by metagenomics and culture.</title>
        <authorList>
            <person name="Gilroy R."/>
            <person name="Ravi A."/>
            <person name="Getino M."/>
            <person name="Pursley I."/>
            <person name="Horton D.L."/>
            <person name="Alikhan N.F."/>
            <person name="Baker D."/>
            <person name="Gharbi K."/>
            <person name="Hall N."/>
            <person name="Watson M."/>
            <person name="Adriaenssens E.M."/>
            <person name="Foster-Nyarko E."/>
            <person name="Jarju S."/>
            <person name="Secka A."/>
            <person name="Antonio M."/>
            <person name="Oren A."/>
            <person name="Chaudhuri R.R."/>
            <person name="La Ragione R."/>
            <person name="Hildebrand F."/>
            <person name="Pallen M.J."/>
        </authorList>
    </citation>
    <scope>NUCLEOTIDE SEQUENCE</scope>
    <source>
        <strain evidence="1">CHK154-7741</strain>
    </source>
</reference>
<accession>A0A9D1N1W0</accession>
<comment type="caution">
    <text evidence="1">The sequence shown here is derived from an EMBL/GenBank/DDBJ whole genome shotgun (WGS) entry which is preliminary data.</text>
</comment>
<sequence length="297" mass="34551">MKIGSIQNNHVNSIKSKKHRVSFRSGLPNSFVEYVKHADVNKITTKLANIGFLGDFKGCKTVAACTEKTVEIFKKYNLPIPKSLTFEPIQDIDTAGSYCSILKHVTINSDIKNFYDINLLNKMEENQKGFHPTKHFLATFIHEFSHNAHYENIIKNHGLEKANAIWDEFRNRKITAFWAKFYNGNYAKKNMLEYMSETITKKIAGNLDENLNFINYPKLGFVKRIKSNDFRYDMYGDRYTLYDKNIFEAMKITDSAIWNGDIEFLYRDGFGIKGQINFKEINSYFNTAKQFKELLKG</sequence>
<dbReference type="AlphaFoldDB" id="A0A9D1N1W0"/>
<name>A0A9D1N1W0_9CLOT</name>
<reference evidence="1" key="1">
    <citation type="submission" date="2020-10" db="EMBL/GenBank/DDBJ databases">
        <authorList>
            <person name="Gilroy R."/>
        </authorList>
    </citation>
    <scope>NUCLEOTIDE SEQUENCE</scope>
    <source>
        <strain evidence="1">CHK154-7741</strain>
    </source>
</reference>
<gene>
    <name evidence="1" type="ORF">IAD26_09350</name>
</gene>
<dbReference type="Proteomes" id="UP000886748">
    <property type="component" value="Unassembled WGS sequence"/>
</dbReference>
<protein>
    <submittedName>
        <fullName evidence="1">Uncharacterized protein</fullName>
    </submittedName>
</protein>
<evidence type="ECO:0000313" key="2">
    <source>
        <dbReference type="Proteomes" id="UP000886748"/>
    </source>
</evidence>
<evidence type="ECO:0000313" key="1">
    <source>
        <dbReference type="EMBL" id="HIU93320.1"/>
    </source>
</evidence>